<gene>
    <name evidence="2" type="ORF">LBBP_02205</name>
</gene>
<dbReference type="EMBL" id="CP012029">
    <property type="protein sequence ID" value="ALO26462.1"/>
    <property type="molecule type" value="Genomic_DNA"/>
</dbReference>
<reference evidence="2 3" key="1">
    <citation type="journal article" date="2015" name="PLoS Negl. Trop. Dis.">
        <title>Distribution of Plasmids in Distinct Leptospira Pathogenic Species.</title>
        <authorList>
            <person name="Wang Y."/>
            <person name="Zhuang X."/>
            <person name="Zhong Y."/>
            <person name="Zhang C."/>
            <person name="Zhang Y."/>
            <person name="Zeng L."/>
            <person name="Zhu Y."/>
            <person name="He P."/>
            <person name="Dong K."/>
            <person name="Pal U."/>
            <person name="Guo X."/>
            <person name="Qin J."/>
        </authorList>
    </citation>
    <scope>NUCLEOTIDE SEQUENCE [LARGE SCALE GENOMIC DNA]</scope>
    <source>
        <strain evidence="2 3">56604</strain>
    </source>
</reference>
<keyword evidence="1" id="KW-1133">Transmembrane helix</keyword>
<proteinExistence type="predicted"/>
<evidence type="ECO:0000313" key="2">
    <source>
        <dbReference type="EMBL" id="ALO26462.1"/>
    </source>
</evidence>
<sequence>MNDVSGWQKSILKSKIKSRVFYFPILLGAFSSGLAYWIRKEIL</sequence>
<keyword evidence="1" id="KW-0472">Membrane</keyword>
<keyword evidence="1" id="KW-0812">Transmembrane</keyword>
<evidence type="ECO:0000313" key="3">
    <source>
        <dbReference type="Proteomes" id="UP000058857"/>
    </source>
</evidence>
<dbReference type="Proteomes" id="UP000058857">
    <property type="component" value="Chromosome 1"/>
</dbReference>
<feature type="transmembrane region" description="Helical" evidence="1">
    <location>
        <begin position="20"/>
        <end position="38"/>
    </location>
</feature>
<accession>A0A0S2IS24</accession>
<evidence type="ECO:0000256" key="1">
    <source>
        <dbReference type="SAM" id="Phobius"/>
    </source>
</evidence>
<dbReference type="PATRIC" id="fig|280505.15.peg.2154"/>
<name>A0A0S2IS24_LEPBO</name>
<organism evidence="2">
    <name type="scientific">Leptospira borgpetersenii serovar Ballum</name>
    <dbReference type="NCBI Taxonomy" id="280505"/>
    <lineage>
        <taxon>Bacteria</taxon>
        <taxon>Pseudomonadati</taxon>
        <taxon>Spirochaetota</taxon>
        <taxon>Spirochaetia</taxon>
        <taxon>Leptospirales</taxon>
        <taxon>Leptospiraceae</taxon>
        <taxon>Leptospira</taxon>
    </lineage>
</organism>
<protein>
    <submittedName>
        <fullName evidence="2">Uncharacterized protein</fullName>
    </submittedName>
</protein>
<dbReference type="AlphaFoldDB" id="A0A0S2IS24"/>